<sequence length="105" mass="12305">MQWPEVAEGHSYGDPALKVRKRLLARYRPGDDSIVLLDVPRDERDHLIDLMPEAFFCEPHYHGYDIVLARLDHVRAGVVERLLERRWRSSATKRAIAGFDKERPR</sequence>
<evidence type="ECO:0000313" key="1">
    <source>
        <dbReference type="EMBL" id="KAA0916881.1"/>
    </source>
</evidence>
<proteinExistence type="predicted"/>
<comment type="caution">
    <text evidence="1">The sequence shown here is derived from an EMBL/GenBank/DDBJ whole genome shotgun (WGS) entry which is preliminary data.</text>
</comment>
<accession>A0A5A9ZI91</accession>
<reference evidence="1 2" key="1">
    <citation type="submission" date="2019-07" db="EMBL/GenBank/DDBJ databases">
        <title>Aquicoccus porphyridii gen. nov., sp. nov., isolated from a small marine red alga, Porphyridium marinum.</title>
        <authorList>
            <person name="Liu L."/>
        </authorList>
    </citation>
    <scope>NUCLEOTIDE SEQUENCE [LARGE SCALE GENOMIC DNA]</scope>
    <source>
        <strain evidence="1 2">L1 8-17</strain>
    </source>
</reference>
<dbReference type="Proteomes" id="UP000325291">
    <property type="component" value="Unassembled WGS sequence"/>
</dbReference>
<keyword evidence="2" id="KW-1185">Reference proteome</keyword>
<gene>
    <name evidence="1" type="ORF">FLO80_07295</name>
</gene>
<dbReference type="InterPro" id="IPR058532">
    <property type="entry name" value="YjbR/MT2646/Rv2570-like"/>
</dbReference>
<dbReference type="GO" id="GO:0003677">
    <property type="term" value="F:DNA binding"/>
    <property type="evidence" value="ECO:0007669"/>
    <property type="project" value="UniProtKB-KW"/>
</dbReference>
<protein>
    <submittedName>
        <fullName evidence="1">MmcQ/YjbR family DNA-binding protein</fullName>
    </submittedName>
</protein>
<name>A0A5A9ZI91_9RHOB</name>
<dbReference type="AlphaFoldDB" id="A0A5A9ZI91"/>
<keyword evidence="1" id="KW-0238">DNA-binding</keyword>
<evidence type="ECO:0000313" key="2">
    <source>
        <dbReference type="Proteomes" id="UP000325291"/>
    </source>
</evidence>
<organism evidence="1 2">
    <name type="scientific">Aquicoccus porphyridii</name>
    <dbReference type="NCBI Taxonomy" id="1852029"/>
    <lineage>
        <taxon>Bacteria</taxon>
        <taxon>Pseudomonadati</taxon>
        <taxon>Pseudomonadota</taxon>
        <taxon>Alphaproteobacteria</taxon>
        <taxon>Rhodobacterales</taxon>
        <taxon>Paracoccaceae</taxon>
        <taxon>Aquicoccus</taxon>
    </lineage>
</organism>
<dbReference type="EMBL" id="VINQ01000004">
    <property type="protein sequence ID" value="KAA0916881.1"/>
    <property type="molecule type" value="Genomic_DNA"/>
</dbReference>
<dbReference type="Pfam" id="PF04237">
    <property type="entry name" value="YjbR"/>
    <property type="match status" value="1"/>
</dbReference>